<dbReference type="Pfam" id="PF01926">
    <property type="entry name" value="MMR_HSR1"/>
    <property type="match status" value="1"/>
</dbReference>
<accession>A0A9P6MUJ4</accession>
<dbReference type="InterPro" id="IPR006073">
    <property type="entry name" value="GTP-bd"/>
</dbReference>
<reference evidence="3" key="1">
    <citation type="journal article" date="2020" name="Fungal Divers.">
        <title>Resolving the Mortierellaceae phylogeny through synthesis of multi-gene phylogenetics and phylogenomics.</title>
        <authorList>
            <person name="Vandepol N."/>
            <person name="Liber J."/>
            <person name="Desiro A."/>
            <person name="Na H."/>
            <person name="Kennedy M."/>
            <person name="Barry K."/>
            <person name="Grigoriev I.V."/>
            <person name="Miller A.N."/>
            <person name="O'Donnell K."/>
            <person name="Stajich J.E."/>
            <person name="Bonito G."/>
        </authorList>
    </citation>
    <scope>NUCLEOTIDE SEQUENCE</scope>
    <source>
        <strain evidence="3">NRRL 2769</strain>
    </source>
</reference>
<dbReference type="AlphaFoldDB" id="A0A9P6MUJ4"/>
<evidence type="ECO:0000313" key="3">
    <source>
        <dbReference type="EMBL" id="KAG0013606.1"/>
    </source>
</evidence>
<dbReference type="GO" id="GO:0005525">
    <property type="term" value="F:GTP binding"/>
    <property type="evidence" value="ECO:0007669"/>
    <property type="project" value="InterPro"/>
</dbReference>
<evidence type="ECO:0000256" key="1">
    <source>
        <dbReference type="SAM" id="Coils"/>
    </source>
</evidence>
<protein>
    <submittedName>
        <fullName evidence="3">GTPase, IMAP member 8</fullName>
    </submittedName>
</protein>
<dbReference type="InterPro" id="IPR027417">
    <property type="entry name" value="P-loop_NTPase"/>
</dbReference>
<proteinExistence type="predicted"/>
<dbReference type="Proteomes" id="UP000703661">
    <property type="component" value="Unassembled WGS sequence"/>
</dbReference>
<comment type="caution">
    <text evidence="3">The sequence shown here is derived from an EMBL/GenBank/DDBJ whole genome shotgun (WGS) entry which is preliminary data.</text>
</comment>
<keyword evidence="4" id="KW-1185">Reference proteome</keyword>
<gene>
    <name evidence="3" type="primary">GIMAP8</name>
    <name evidence="3" type="ORF">BGZ80_010970</name>
</gene>
<dbReference type="EMBL" id="JAAAID010000824">
    <property type="protein sequence ID" value="KAG0013606.1"/>
    <property type="molecule type" value="Genomic_DNA"/>
</dbReference>
<organism evidence="3 4">
    <name type="scientific">Entomortierella chlamydospora</name>
    <dbReference type="NCBI Taxonomy" id="101097"/>
    <lineage>
        <taxon>Eukaryota</taxon>
        <taxon>Fungi</taxon>
        <taxon>Fungi incertae sedis</taxon>
        <taxon>Mucoromycota</taxon>
        <taxon>Mortierellomycotina</taxon>
        <taxon>Mortierellomycetes</taxon>
        <taxon>Mortierellales</taxon>
        <taxon>Mortierellaceae</taxon>
        <taxon>Entomortierella</taxon>
    </lineage>
</organism>
<name>A0A9P6MUJ4_9FUNG</name>
<dbReference type="SUPFAM" id="SSF52540">
    <property type="entry name" value="P-loop containing nucleoside triphosphate hydrolases"/>
    <property type="match status" value="1"/>
</dbReference>
<sequence length="373" mass="42998">MTRQNGTKVVLVMGITGAGKSYLIKDISGSDNVKIGHNLESCTQVVENIQCQIGDQSVLILDTPGFDDTNRSDTEILADIAESLVSLYKADCKISGIIYLHNITDTRMRGSSVTNLKMFAKLCGEQSYRNVVMLTGRWGSMELSDAVEKENELKWRFWKEYIDAGCQLDRYRDRNDLVRIFESFLQKPPVVLDIQREIVDEGKTLDKTIAGEYVNHELENEKKRIEKELAEIAAEYNDQNEQMKGLMDEDRSKLELQLEKLQAEKLVMMDSHRLAEEASKAGMLNQLQELEQNWEQQRIEYERSLERAMAEKDERAREKAKLEAVEKRLREERNYREEKKGFISRMFRAISNVMLVAAETVESPVGEYQSNFP</sequence>
<dbReference type="Gene3D" id="3.40.50.300">
    <property type="entry name" value="P-loop containing nucleotide triphosphate hydrolases"/>
    <property type="match status" value="1"/>
</dbReference>
<evidence type="ECO:0000259" key="2">
    <source>
        <dbReference type="Pfam" id="PF01926"/>
    </source>
</evidence>
<feature type="domain" description="G" evidence="2">
    <location>
        <begin position="10"/>
        <end position="85"/>
    </location>
</feature>
<feature type="coiled-coil region" evidence="1">
    <location>
        <begin position="215"/>
        <end position="335"/>
    </location>
</feature>
<evidence type="ECO:0000313" key="4">
    <source>
        <dbReference type="Proteomes" id="UP000703661"/>
    </source>
</evidence>
<keyword evidence="1" id="KW-0175">Coiled coil</keyword>
<dbReference type="CDD" id="cd00882">
    <property type="entry name" value="Ras_like_GTPase"/>
    <property type="match status" value="1"/>
</dbReference>